<feature type="repeat" description="TPR" evidence="1">
    <location>
        <begin position="75"/>
        <end position="108"/>
    </location>
</feature>
<dbReference type="AlphaFoldDB" id="A0A151ZID6"/>
<dbReference type="STRING" id="361077.A0A151ZID6"/>
<sequence>MSNNLAKITAIASVASVFAYYANSLYRQYGEYVSGESAENDNMPPQFRGQAGLSGRRKPQASKKPSINDRLNKELNELYVSGQLAIEEENYSLALSIFERMLEISEDNPSIQQGKAQALSHLFKIATQLNNPELTIKYAEKIIEFFGKPTSSDQLKEILKFHEILIDRLVAIDKIHQAISTIKTAIKKYKLSDTQMAEQYSILATIYQAHSSFTNNEEQLDTIEKSINYAKKSGDSKLQINAIFDLFYFFVQENRMEEAKVAQNEIETLLPQLSSGYFKSSSDILYKFDRYEQFIEQRERFITFIKENPSEMSMEKVSLENLLNGLIYETAAAHNELGHTEKALEVLNQVKDSEYFSYSPNTKSKHFQVTKATFKNSLIKMHLKPRSTPSEMTQDQKDGLLVCTISLDQEDKPEPLQQEQPFSQSMIKFKFDSADLDVKKPYLAKFEYFNKDKTELFSTFYQLIAPQEPQHPLPTNK</sequence>
<reference evidence="3 4" key="1">
    <citation type="submission" date="2015-12" db="EMBL/GenBank/DDBJ databases">
        <title>Dictyostelia acquired genes for synthesis and detection of signals that induce cell-type specialization by lateral gene transfer from prokaryotes.</title>
        <authorList>
            <person name="Gloeckner G."/>
            <person name="Schaap P."/>
        </authorList>
    </citation>
    <scope>NUCLEOTIDE SEQUENCE [LARGE SCALE GENOMIC DNA]</scope>
    <source>
        <strain evidence="3 4">TK</strain>
    </source>
</reference>
<dbReference type="PROSITE" id="PS50005">
    <property type="entry name" value="TPR"/>
    <property type="match status" value="1"/>
</dbReference>
<dbReference type="InterPro" id="IPR011990">
    <property type="entry name" value="TPR-like_helical_dom_sf"/>
</dbReference>
<comment type="caution">
    <text evidence="3">The sequence shown here is derived from an EMBL/GenBank/DDBJ whole genome shotgun (WGS) entry which is preliminary data.</text>
</comment>
<dbReference type="OrthoDB" id="17716at2759"/>
<dbReference type="EMBL" id="LODT01000025">
    <property type="protein sequence ID" value="KYQ93758.1"/>
    <property type="molecule type" value="Genomic_DNA"/>
</dbReference>
<dbReference type="InterPro" id="IPR019734">
    <property type="entry name" value="TPR_rpt"/>
</dbReference>
<name>A0A151ZID6_TIELA</name>
<evidence type="ECO:0000313" key="3">
    <source>
        <dbReference type="EMBL" id="KYQ93758.1"/>
    </source>
</evidence>
<dbReference type="Gene3D" id="1.25.40.10">
    <property type="entry name" value="Tetratricopeptide repeat domain"/>
    <property type="match status" value="1"/>
</dbReference>
<proteinExistence type="predicted"/>
<feature type="region of interest" description="Disordered" evidence="2">
    <location>
        <begin position="35"/>
        <end position="66"/>
    </location>
</feature>
<organism evidence="3 4">
    <name type="scientific">Tieghemostelium lacteum</name>
    <name type="common">Slime mold</name>
    <name type="synonym">Dictyostelium lacteum</name>
    <dbReference type="NCBI Taxonomy" id="361077"/>
    <lineage>
        <taxon>Eukaryota</taxon>
        <taxon>Amoebozoa</taxon>
        <taxon>Evosea</taxon>
        <taxon>Eumycetozoa</taxon>
        <taxon>Dictyostelia</taxon>
        <taxon>Dictyosteliales</taxon>
        <taxon>Raperosteliaceae</taxon>
        <taxon>Tieghemostelium</taxon>
    </lineage>
</organism>
<evidence type="ECO:0000256" key="1">
    <source>
        <dbReference type="PROSITE-ProRule" id="PRU00339"/>
    </source>
</evidence>
<dbReference type="Proteomes" id="UP000076078">
    <property type="component" value="Unassembled WGS sequence"/>
</dbReference>
<evidence type="ECO:0000313" key="4">
    <source>
        <dbReference type="Proteomes" id="UP000076078"/>
    </source>
</evidence>
<evidence type="ECO:0000256" key="2">
    <source>
        <dbReference type="SAM" id="MobiDB-lite"/>
    </source>
</evidence>
<keyword evidence="1" id="KW-0802">TPR repeat</keyword>
<dbReference type="InParanoid" id="A0A151ZID6"/>
<accession>A0A151ZID6</accession>
<keyword evidence="4" id="KW-1185">Reference proteome</keyword>
<dbReference type="SUPFAM" id="SSF48452">
    <property type="entry name" value="TPR-like"/>
    <property type="match status" value="1"/>
</dbReference>
<gene>
    <name evidence="3" type="ORF">DLAC_05148</name>
</gene>
<dbReference type="FunCoup" id="A0A151ZID6">
    <property type="interactions" value="371"/>
</dbReference>
<protein>
    <submittedName>
        <fullName evidence="3">Uncharacterized protein</fullName>
    </submittedName>
</protein>